<dbReference type="AlphaFoldDB" id="A0A9D4FM62"/>
<keyword evidence="2" id="KW-1185">Reference proteome</keyword>
<dbReference type="EMBL" id="JAIWYP010000007">
    <property type="protein sequence ID" value="KAH3798362.1"/>
    <property type="molecule type" value="Genomic_DNA"/>
</dbReference>
<proteinExistence type="predicted"/>
<evidence type="ECO:0000313" key="1">
    <source>
        <dbReference type="EMBL" id="KAH3798362.1"/>
    </source>
</evidence>
<dbReference type="Proteomes" id="UP000828390">
    <property type="component" value="Unassembled WGS sequence"/>
</dbReference>
<organism evidence="1 2">
    <name type="scientific">Dreissena polymorpha</name>
    <name type="common">Zebra mussel</name>
    <name type="synonym">Mytilus polymorpha</name>
    <dbReference type="NCBI Taxonomy" id="45954"/>
    <lineage>
        <taxon>Eukaryota</taxon>
        <taxon>Metazoa</taxon>
        <taxon>Spiralia</taxon>
        <taxon>Lophotrochozoa</taxon>
        <taxon>Mollusca</taxon>
        <taxon>Bivalvia</taxon>
        <taxon>Autobranchia</taxon>
        <taxon>Heteroconchia</taxon>
        <taxon>Euheterodonta</taxon>
        <taxon>Imparidentia</taxon>
        <taxon>Neoheterodontei</taxon>
        <taxon>Myida</taxon>
        <taxon>Dreissenoidea</taxon>
        <taxon>Dreissenidae</taxon>
        <taxon>Dreissena</taxon>
    </lineage>
</organism>
<evidence type="ECO:0000313" key="2">
    <source>
        <dbReference type="Proteomes" id="UP000828390"/>
    </source>
</evidence>
<sequence length="84" mass="9307">MFLILRCKNGATTVKDWYGVSKCAETLTRADVYDEFICGSYDQAPSLEVDHQKIVCAFVIRNNLELTQVSLDVTGSQAVGCLEN</sequence>
<comment type="caution">
    <text evidence="1">The sequence shown here is derived from an EMBL/GenBank/DDBJ whole genome shotgun (WGS) entry which is preliminary data.</text>
</comment>
<reference evidence="1" key="2">
    <citation type="submission" date="2020-11" db="EMBL/GenBank/DDBJ databases">
        <authorList>
            <person name="McCartney M.A."/>
            <person name="Auch B."/>
            <person name="Kono T."/>
            <person name="Mallez S."/>
            <person name="Becker A."/>
            <person name="Gohl D.M."/>
            <person name="Silverstein K.A.T."/>
            <person name="Koren S."/>
            <person name="Bechman K.B."/>
            <person name="Herman A."/>
            <person name="Abrahante J.E."/>
            <person name="Garbe J."/>
        </authorList>
    </citation>
    <scope>NUCLEOTIDE SEQUENCE</scope>
    <source>
        <strain evidence="1">Duluth1</strain>
        <tissue evidence="1">Whole animal</tissue>
    </source>
</reference>
<reference evidence="1" key="1">
    <citation type="journal article" date="2019" name="bioRxiv">
        <title>The Genome of the Zebra Mussel, Dreissena polymorpha: A Resource for Invasive Species Research.</title>
        <authorList>
            <person name="McCartney M.A."/>
            <person name="Auch B."/>
            <person name="Kono T."/>
            <person name="Mallez S."/>
            <person name="Zhang Y."/>
            <person name="Obille A."/>
            <person name="Becker A."/>
            <person name="Abrahante J.E."/>
            <person name="Garbe J."/>
            <person name="Badalamenti J.P."/>
            <person name="Herman A."/>
            <person name="Mangelson H."/>
            <person name="Liachko I."/>
            <person name="Sullivan S."/>
            <person name="Sone E.D."/>
            <person name="Koren S."/>
            <person name="Silverstein K.A.T."/>
            <person name="Beckman K.B."/>
            <person name="Gohl D.M."/>
        </authorList>
    </citation>
    <scope>NUCLEOTIDE SEQUENCE</scope>
    <source>
        <strain evidence="1">Duluth1</strain>
        <tissue evidence="1">Whole animal</tissue>
    </source>
</reference>
<protein>
    <submittedName>
        <fullName evidence="1">Uncharacterized protein</fullName>
    </submittedName>
</protein>
<name>A0A9D4FM62_DREPO</name>
<accession>A0A9D4FM62</accession>
<gene>
    <name evidence="1" type="ORF">DPMN_151961</name>
</gene>